<dbReference type="KEGG" id="afun:125766262"/>
<keyword evidence="7" id="KW-0443">Lipid metabolism</keyword>
<evidence type="ECO:0000256" key="10">
    <source>
        <dbReference type="ARBA" id="ARBA00068717"/>
    </source>
</evidence>
<dbReference type="InterPro" id="IPR057326">
    <property type="entry name" value="KR_dom"/>
</dbReference>
<feature type="region of interest" description="Disordered" evidence="13">
    <location>
        <begin position="1"/>
        <end position="24"/>
    </location>
</feature>
<dbReference type="SMART" id="SM00822">
    <property type="entry name" value="PKS_KR"/>
    <property type="match status" value="1"/>
</dbReference>
<evidence type="ECO:0000256" key="1">
    <source>
        <dbReference type="ARBA" id="ARBA00004141"/>
    </source>
</evidence>
<reference evidence="15" key="1">
    <citation type="submission" date="2020-05" db="UniProtKB">
        <authorList>
            <consortium name="EnsemblMetazoa"/>
        </authorList>
    </citation>
    <scope>IDENTIFICATION</scope>
    <source>
        <strain evidence="15">FUMOZ</strain>
    </source>
</reference>
<dbReference type="Pfam" id="PF00106">
    <property type="entry name" value="adh_short"/>
    <property type="match status" value="1"/>
</dbReference>
<feature type="compositionally biased region" description="Polar residues" evidence="13">
    <location>
        <begin position="1"/>
        <end position="12"/>
    </location>
</feature>
<accession>A0A182RJ92</accession>
<comment type="function">
    <text evidence="9">Catalyzes the reduction of all-trans-retinal to all-trans-retinol in the presence of NADPH.</text>
</comment>
<dbReference type="AlphaFoldDB" id="A0A182RJ92"/>
<dbReference type="PANTHER" id="PTHR24322">
    <property type="entry name" value="PKSB"/>
    <property type="match status" value="1"/>
</dbReference>
<dbReference type="PANTHER" id="PTHR24322:SF748">
    <property type="entry name" value="FI23927P1-RELATED"/>
    <property type="match status" value="1"/>
</dbReference>
<sequence>MQSSINGEQSDPSPADPNRLEIDGSLDRGITGPSHVRFAIALEPLLTVLSIVVDLVKVVLLGVPIVCREIYSMFVPRRQKDVRGQVVLITGGGNGLGRAMAQLFAARGCHLVLVDIDLNAAERTADELKQQYGVPARAYRVDVSRYDQCRQLADSIERDGAGPVDILINNAGLIMFAFANDSDVERANTVMDVNMKSHVWMTKVFLDGMIQRKRGHIVGISSMSGMYAFPWGVVYSATKFAVSGFMASLTEQLRIQGISKSVRTTCVNPYYVTTRKDVIEFLQKPRFAPLTVDQAAREIVIGILRQDIVVTVPRLFGVFTRFMLFFPVPVQQLVRDYLIREYELNNNLHT</sequence>
<dbReference type="GeneID" id="125766262"/>
<keyword evidence="4" id="KW-0521">NADP</keyword>
<evidence type="ECO:0000256" key="6">
    <source>
        <dbReference type="ARBA" id="ARBA00023002"/>
    </source>
</evidence>
<dbReference type="RefSeq" id="XP_049288016.1">
    <property type="nucleotide sequence ID" value="XM_049432059.1"/>
</dbReference>
<evidence type="ECO:0000256" key="9">
    <source>
        <dbReference type="ARBA" id="ARBA00059620"/>
    </source>
</evidence>
<evidence type="ECO:0000259" key="14">
    <source>
        <dbReference type="SMART" id="SM00822"/>
    </source>
</evidence>
<evidence type="ECO:0000256" key="8">
    <source>
        <dbReference type="ARBA" id="ARBA00023136"/>
    </source>
</evidence>
<dbReference type="STRING" id="62324.A0A182RJ92"/>
<evidence type="ECO:0000256" key="2">
    <source>
        <dbReference type="ARBA" id="ARBA00006484"/>
    </source>
</evidence>
<evidence type="ECO:0000256" key="5">
    <source>
        <dbReference type="ARBA" id="ARBA00022989"/>
    </source>
</evidence>
<evidence type="ECO:0000256" key="11">
    <source>
        <dbReference type="ARBA" id="ARBA00082544"/>
    </source>
</evidence>
<dbReference type="PRINTS" id="PR00080">
    <property type="entry name" value="SDRFAMILY"/>
</dbReference>
<comment type="subcellular location">
    <subcellularLocation>
        <location evidence="1">Membrane</location>
        <topology evidence="1">Multi-pass membrane protein</topology>
    </subcellularLocation>
</comment>
<dbReference type="SUPFAM" id="SSF51735">
    <property type="entry name" value="NAD(P)-binding Rossmann-fold domains"/>
    <property type="match status" value="1"/>
</dbReference>
<dbReference type="InterPro" id="IPR036291">
    <property type="entry name" value="NAD(P)-bd_dom_sf"/>
</dbReference>
<keyword evidence="3" id="KW-0812">Transmembrane</keyword>
<dbReference type="GO" id="GO:0016020">
    <property type="term" value="C:membrane"/>
    <property type="evidence" value="ECO:0007669"/>
    <property type="project" value="UniProtKB-SubCell"/>
</dbReference>
<proteinExistence type="inferred from homology"/>
<dbReference type="GO" id="GO:0005811">
    <property type="term" value="C:lipid droplet"/>
    <property type="evidence" value="ECO:0007669"/>
    <property type="project" value="TreeGrafter"/>
</dbReference>
<dbReference type="PRINTS" id="PR00081">
    <property type="entry name" value="GDHRDH"/>
</dbReference>
<dbReference type="EnsemblMetazoa" id="AFUN006308-RA">
    <property type="protein sequence ID" value="AFUN006308-PA"/>
    <property type="gene ID" value="AFUN006308"/>
</dbReference>
<evidence type="ECO:0000256" key="4">
    <source>
        <dbReference type="ARBA" id="ARBA00022857"/>
    </source>
</evidence>
<evidence type="ECO:0000256" key="13">
    <source>
        <dbReference type="SAM" id="MobiDB-lite"/>
    </source>
</evidence>
<evidence type="ECO:0000256" key="7">
    <source>
        <dbReference type="ARBA" id="ARBA00023098"/>
    </source>
</evidence>
<keyword evidence="8" id="KW-0472">Membrane</keyword>
<evidence type="ECO:0000313" key="15">
    <source>
        <dbReference type="EnsemblMetazoa" id="AFUN006308-PA"/>
    </source>
</evidence>
<keyword evidence="6" id="KW-0560">Oxidoreductase</keyword>
<organism evidence="15">
    <name type="scientific">Anopheles funestus</name>
    <name type="common">African malaria mosquito</name>
    <dbReference type="NCBI Taxonomy" id="62324"/>
    <lineage>
        <taxon>Eukaryota</taxon>
        <taxon>Metazoa</taxon>
        <taxon>Ecdysozoa</taxon>
        <taxon>Arthropoda</taxon>
        <taxon>Hexapoda</taxon>
        <taxon>Insecta</taxon>
        <taxon>Pterygota</taxon>
        <taxon>Neoptera</taxon>
        <taxon>Endopterygota</taxon>
        <taxon>Diptera</taxon>
        <taxon>Nematocera</taxon>
        <taxon>Culicoidea</taxon>
        <taxon>Culicidae</taxon>
        <taxon>Anophelinae</taxon>
        <taxon>Anopheles</taxon>
    </lineage>
</organism>
<keyword evidence="5" id="KW-1133">Transmembrane helix</keyword>
<dbReference type="GO" id="GO:0052650">
    <property type="term" value="F:all-trans-retinol dehydrogenase (NADP+) activity"/>
    <property type="evidence" value="ECO:0007669"/>
    <property type="project" value="UniProtKB-ARBA"/>
</dbReference>
<dbReference type="InterPro" id="IPR002347">
    <property type="entry name" value="SDR_fam"/>
</dbReference>
<feature type="domain" description="Ketoreductase" evidence="14">
    <location>
        <begin position="85"/>
        <end position="266"/>
    </location>
</feature>
<dbReference type="VEuPathDB" id="VectorBase:AFUN006308"/>
<evidence type="ECO:0000256" key="12">
    <source>
        <dbReference type="RuleBase" id="RU000363"/>
    </source>
</evidence>
<dbReference type="Gene3D" id="3.40.50.720">
    <property type="entry name" value="NAD(P)-binding Rossmann-like Domain"/>
    <property type="match status" value="1"/>
</dbReference>
<protein>
    <recommendedName>
        <fullName evidence="10">Short-chain dehydrogenase/reductase 3</fullName>
    </recommendedName>
    <alternativeName>
        <fullName evidence="11">Retinal short-chain dehydrogenase/reductase 1</fullName>
    </alternativeName>
</protein>
<name>A0A182RJ92_ANOFN</name>
<dbReference type="VEuPathDB" id="VectorBase:AFUN2_009676"/>
<dbReference type="FunFam" id="3.40.50.720:FF:000131">
    <property type="entry name" value="Short-chain dehydrogenase/reductase 3"/>
    <property type="match status" value="1"/>
</dbReference>
<evidence type="ECO:0000256" key="3">
    <source>
        <dbReference type="ARBA" id="ARBA00022692"/>
    </source>
</evidence>
<dbReference type="OrthoDB" id="6251714at2759"/>
<comment type="similarity">
    <text evidence="2 12">Belongs to the short-chain dehydrogenases/reductases (SDR) family.</text>
</comment>